<feature type="compositionally biased region" description="Basic and acidic residues" evidence="1">
    <location>
        <begin position="127"/>
        <end position="148"/>
    </location>
</feature>
<comment type="caution">
    <text evidence="2">The sequence shown here is derived from an EMBL/GenBank/DDBJ whole genome shotgun (WGS) entry which is preliminary data.</text>
</comment>
<dbReference type="Proteomes" id="UP001596528">
    <property type="component" value="Unassembled WGS sequence"/>
</dbReference>
<gene>
    <name evidence="2" type="ORF">ACFQWB_15160</name>
</gene>
<name>A0ABW2VAE3_9BACL</name>
<evidence type="ECO:0000313" key="2">
    <source>
        <dbReference type="EMBL" id="MFC7751258.1"/>
    </source>
</evidence>
<dbReference type="RefSeq" id="WP_138788621.1">
    <property type="nucleotide sequence ID" value="NZ_JBHTGQ010000041.1"/>
</dbReference>
<organism evidence="2 3">
    <name type="scientific">Paenibacillus thermoaerophilus</name>
    <dbReference type="NCBI Taxonomy" id="1215385"/>
    <lineage>
        <taxon>Bacteria</taxon>
        <taxon>Bacillati</taxon>
        <taxon>Bacillota</taxon>
        <taxon>Bacilli</taxon>
        <taxon>Bacillales</taxon>
        <taxon>Paenibacillaceae</taxon>
        <taxon>Paenibacillus</taxon>
    </lineage>
</organism>
<proteinExistence type="predicted"/>
<accession>A0ABW2VAE3</accession>
<feature type="compositionally biased region" description="Basic and acidic residues" evidence="1">
    <location>
        <begin position="101"/>
        <end position="118"/>
    </location>
</feature>
<evidence type="ECO:0000313" key="3">
    <source>
        <dbReference type="Proteomes" id="UP001596528"/>
    </source>
</evidence>
<dbReference type="EMBL" id="JBHTGQ010000041">
    <property type="protein sequence ID" value="MFC7751258.1"/>
    <property type="molecule type" value="Genomic_DNA"/>
</dbReference>
<reference evidence="3" key="1">
    <citation type="journal article" date="2019" name="Int. J. Syst. Evol. Microbiol.">
        <title>The Global Catalogue of Microorganisms (GCM) 10K type strain sequencing project: providing services to taxonomists for standard genome sequencing and annotation.</title>
        <authorList>
            <consortium name="The Broad Institute Genomics Platform"/>
            <consortium name="The Broad Institute Genome Sequencing Center for Infectious Disease"/>
            <person name="Wu L."/>
            <person name="Ma J."/>
        </authorList>
    </citation>
    <scope>NUCLEOTIDE SEQUENCE [LARGE SCALE GENOMIC DNA]</scope>
    <source>
        <strain evidence="3">JCM 18657</strain>
    </source>
</reference>
<feature type="region of interest" description="Disordered" evidence="1">
    <location>
        <begin position="101"/>
        <end position="150"/>
    </location>
</feature>
<keyword evidence="3" id="KW-1185">Reference proteome</keyword>
<sequence>MWETWAQALLAGSAALAAAGVTAGIWFAAIRIGTAADRIGALASELEAAAAQAGRTLTETESVVRDVRAKLETLESAVQAAGQLGQAARACADAAVRLSERFEPDSGRNPRRGADPIRTRRGRKAAPRAEHPDGNRETEQAETDRTRQGFELGEWLDWSVELLTLCRRIPARRGAGDSRPSPDKADE</sequence>
<evidence type="ECO:0000256" key="1">
    <source>
        <dbReference type="SAM" id="MobiDB-lite"/>
    </source>
</evidence>
<protein>
    <submittedName>
        <fullName evidence="2">DUF948 domain-containing protein</fullName>
    </submittedName>
</protein>